<comment type="caution">
    <text evidence="1">The sequence shown here is derived from an EMBL/GenBank/DDBJ whole genome shotgun (WGS) entry which is preliminary data.</text>
</comment>
<sequence>MVLNTTHTNKDNDELLNDMLGKPFSLWRAFKMGGIGSGRMVVQKVSPNLNHVLNFTSSLNYGSIELRPKGIILHITKGLYNYSWAIPYYQLVIYKTDSLSIHAQGRFVQFQNNRLLKENKTFLQKLRNTKRLYLNSMGFGEMETYDN</sequence>
<dbReference type="EMBL" id="JBHTMY010000003">
    <property type="protein sequence ID" value="MFD1316554.1"/>
    <property type="molecule type" value="Genomic_DNA"/>
</dbReference>
<evidence type="ECO:0000313" key="1">
    <source>
        <dbReference type="EMBL" id="MFD1316554.1"/>
    </source>
</evidence>
<organism evidence="1 2">
    <name type="scientific">Namhaeicola litoreus</name>
    <dbReference type="NCBI Taxonomy" id="1052145"/>
    <lineage>
        <taxon>Bacteria</taxon>
        <taxon>Pseudomonadati</taxon>
        <taxon>Bacteroidota</taxon>
        <taxon>Flavobacteriia</taxon>
        <taxon>Flavobacteriales</taxon>
        <taxon>Flavobacteriaceae</taxon>
        <taxon>Namhaeicola</taxon>
    </lineage>
</organism>
<proteinExistence type="predicted"/>
<dbReference type="Proteomes" id="UP001597201">
    <property type="component" value="Unassembled WGS sequence"/>
</dbReference>
<dbReference type="RefSeq" id="WP_377179641.1">
    <property type="nucleotide sequence ID" value="NZ_JBHTMY010000003.1"/>
</dbReference>
<keyword evidence="2" id="KW-1185">Reference proteome</keyword>
<name>A0ABW3Y4H4_9FLAO</name>
<reference evidence="2" key="1">
    <citation type="journal article" date="2019" name="Int. J. Syst. Evol. Microbiol.">
        <title>The Global Catalogue of Microorganisms (GCM) 10K type strain sequencing project: providing services to taxonomists for standard genome sequencing and annotation.</title>
        <authorList>
            <consortium name="The Broad Institute Genomics Platform"/>
            <consortium name="The Broad Institute Genome Sequencing Center for Infectious Disease"/>
            <person name="Wu L."/>
            <person name="Ma J."/>
        </authorList>
    </citation>
    <scope>NUCLEOTIDE SEQUENCE [LARGE SCALE GENOMIC DNA]</scope>
    <source>
        <strain evidence="2">CCUG 61485</strain>
    </source>
</reference>
<gene>
    <name evidence="1" type="ORF">ACFQ39_13090</name>
</gene>
<protein>
    <submittedName>
        <fullName evidence="1">Uncharacterized protein</fullName>
    </submittedName>
</protein>
<evidence type="ECO:0000313" key="2">
    <source>
        <dbReference type="Proteomes" id="UP001597201"/>
    </source>
</evidence>
<accession>A0ABW3Y4H4</accession>